<keyword evidence="1" id="KW-1133">Transmembrane helix</keyword>
<proteinExistence type="predicted"/>
<name>X0T4Z2_9ZZZZ</name>
<dbReference type="AlphaFoldDB" id="X0T4Z2"/>
<evidence type="ECO:0000256" key="1">
    <source>
        <dbReference type="SAM" id="Phobius"/>
    </source>
</evidence>
<organism evidence="2">
    <name type="scientific">marine sediment metagenome</name>
    <dbReference type="NCBI Taxonomy" id="412755"/>
    <lineage>
        <taxon>unclassified sequences</taxon>
        <taxon>metagenomes</taxon>
        <taxon>ecological metagenomes</taxon>
    </lineage>
</organism>
<evidence type="ECO:0000313" key="2">
    <source>
        <dbReference type="EMBL" id="GAF88289.1"/>
    </source>
</evidence>
<gene>
    <name evidence="2" type="ORF">S01H1_25263</name>
</gene>
<dbReference type="InterPro" id="IPR036439">
    <property type="entry name" value="Dockerin_dom_sf"/>
</dbReference>
<reference evidence="2" key="1">
    <citation type="journal article" date="2014" name="Front. Microbiol.">
        <title>High frequency of phylogenetically diverse reductive dehalogenase-homologous genes in deep subseafloor sedimentary metagenomes.</title>
        <authorList>
            <person name="Kawai M."/>
            <person name="Futagami T."/>
            <person name="Toyoda A."/>
            <person name="Takaki Y."/>
            <person name="Nishi S."/>
            <person name="Hori S."/>
            <person name="Arai W."/>
            <person name="Tsubouchi T."/>
            <person name="Morono Y."/>
            <person name="Uchiyama I."/>
            <person name="Ito T."/>
            <person name="Fujiyama A."/>
            <person name="Inagaki F."/>
            <person name="Takami H."/>
        </authorList>
    </citation>
    <scope>NUCLEOTIDE SEQUENCE</scope>
    <source>
        <strain evidence="2">Expedition CK06-06</strain>
    </source>
</reference>
<keyword evidence="1" id="KW-0472">Membrane</keyword>
<dbReference type="EMBL" id="BARS01015237">
    <property type="protein sequence ID" value="GAF88289.1"/>
    <property type="molecule type" value="Genomic_DNA"/>
</dbReference>
<accession>X0T4Z2</accession>
<keyword evidence="1" id="KW-0812">Transmembrane</keyword>
<feature type="transmembrane region" description="Helical" evidence="1">
    <location>
        <begin position="6"/>
        <end position="22"/>
    </location>
</feature>
<feature type="non-terminal residue" evidence="2">
    <location>
        <position position="188"/>
    </location>
</feature>
<comment type="caution">
    <text evidence="2">The sequence shown here is derived from an EMBL/GenBank/DDBJ whole genome shotgun (WGS) entry which is preliminary data.</text>
</comment>
<sequence length="188" mass="21111">MDNKTFWAVGGLAVIGGALWLARRKEAQGYLPVEVLSVDSDGDGIVSMFDEMAMLNALNSCEGESRYRRMFDMNFDGCISGQPVPPASVSDEDRFYDYMGKDLRVIRKNIKTDIAEYLVWPDGWGAWIVALKNEASSYPIHEFTREWIHLIYHEHLMGQYCCSDFAADTAIASYKALGYGCLLYGMSG</sequence>
<dbReference type="GO" id="GO:0000272">
    <property type="term" value="P:polysaccharide catabolic process"/>
    <property type="evidence" value="ECO:0007669"/>
    <property type="project" value="InterPro"/>
</dbReference>
<protein>
    <submittedName>
        <fullName evidence="2">Uncharacterized protein</fullName>
    </submittedName>
</protein>
<dbReference type="Gene3D" id="1.10.1330.10">
    <property type="entry name" value="Dockerin domain"/>
    <property type="match status" value="1"/>
</dbReference>